<organism evidence="1 2">
    <name type="scientific">Trichinella zimbabwensis</name>
    <dbReference type="NCBI Taxonomy" id="268475"/>
    <lineage>
        <taxon>Eukaryota</taxon>
        <taxon>Metazoa</taxon>
        <taxon>Ecdysozoa</taxon>
        <taxon>Nematoda</taxon>
        <taxon>Enoplea</taxon>
        <taxon>Dorylaimia</taxon>
        <taxon>Trichinellida</taxon>
        <taxon>Trichinellidae</taxon>
        <taxon>Trichinella</taxon>
    </lineage>
</organism>
<evidence type="ECO:0000313" key="1">
    <source>
        <dbReference type="EMBL" id="KRZ10120.1"/>
    </source>
</evidence>
<comment type="caution">
    <text evidence="1">The sequence shown here is derived from an EMBL/GenBank/DDBJ whole genome shotgun (WGS) entry which is preliminary data.</text>
</comment>
<accession>A0A0V1HH63</accession>
<protein>
    <submittedName>
        <fullName evidence="1">Uncharacterized protein</fullName>
    </submittedName>
</protein>
<keyword evidence="2" id="KW-1185">Reference proteome</keyword>
<sequence>MRRSLFRRSLGHVPYFGNPKGSPSFACAPLNVSQSTGFWEPLE</sequence>
<dbReference type="AlphaFoldDB" id="A0A0V1HH63"/>
<reference evidence="1 2" key="1">
    <citation type="submission" date="2015-01" db="EMBL/GenBank/DDBJ databases">
        <title>Evolution of Trichinella species and genotypes.</title>
        <authorList>
            <person name="Korhonen P.K."/>
            <person name="Edoardo P."/>
            <person name="Giuseppe L.R."/>
            <person name="Gasser R.B."/>
        </authorList>
    </citation>
    <scope>NUCLEOTIDE SEQUENCE [LARGE SCALE GENOMIC DNA]</scope>
    <source>
        <strain evidence="1">ISS1029</strain>
    </source>
</reference>
<gene>
    <name evidence="1" type="ORF">T11_16118</name>
</gene>
<dbReference type="Proteomes" id="UP000055024">
    <property type="component" value="Unassembled WGS sequence"/>
</dbReference>
<dbReference type="EMBL" id="JYDP01000063">
    <property type="protein sequence ID" value="KRZ10120.1"/>
    <property type="molecule type" value="Genomic_DNA"/>
</dbReference>
<evidence type="ECO:0000313" key="2">
    <source>
        <dbReference type="Proteomes" id="UP000055024"/>
    </source>
</evidence>
<name>A0A0V1HH63_9BILA</name>
<proteinExistence type="predicted"/>